<dbReference type="SUPFAM" id="SSF103473">
    <property type="entry name" value="MFS general substrate transporter"/>
    <property type="match status" value="1"/>
</dbReference>
<comment type="similarity">
    <text evidence="2">Belongs to the major facilitator superfamily. Sugar transporter (TC 2.A.1.1) family.</text>
</comment>
<keyword evidence="3" id="KW-0813">Transport</keyword>
<evidence type="ECO:0000313" key="9">
    <source>
        <dbReference type="EMBL" id="OYO24938.1"/>
    </source>
</evidence>
<dbReference type="PROSITE" id="PS00217">
    <property type="entry name" value="SUGAR_TRANSPORT_2"/>
    <property type="match status" value="1"/>
</dbReference>
<evidence type="ECO:0000256" key="1">
    <source>
        <dbReference type="ARBA" id="ARBA00004651"/>
    </source>
</evidence>
<feature type="transmembrane region" description="Helical" evidence="7">
    <location>
        <begin position="199"/>
        <end position="217"/>
    </location>
</feature>
<reference evidence="9 10" key="1">
    <citation type="submission" date="2017-07" db="EMBL/GenBank/DDBJ databases">
        <title>Draft whole genome sequences of clinical Proprionibacteriaceae strains.</title>
        <authorList>
            <person name="Bernier A.-M."/>
            <person name="Bernard K."/>
            <person name="Domingo M.-C."/>
        </authorList>
    </citation>
    <scope>NUCLEOTIDE SEQUENCE [LARGE SCALE GENOMIC DNA]</scope>
    <source>
        <strain evidence="9 10">NML 130396</strain>
    </source>
</reference>
<evidence type="ECO:0000259" key="8">
    <source>
        <dbReference type="PROSITE" id="PS50850"/>
    </source>
</evidence>
<dbReference type="PROSITE" id="PS50850">
    <property type="entry name" value="MFS"/>
    <property type="match status" value="1"/>
</dbReference>
<evidence type="ECO:0000256" key="4">
    <source>
        <dbReference type="ARBA" id="ARBA00022692"/>
    </source>
</evidence>
<organism evidence="9 10">
    <name type="scientific">Enemella dayhoffiae</name>
    <dbReference type="NCBI Taxonomy" id="2016507"/>
    <lineage>
        <taxon>Bacteria</taxon>
        <taxon>Bacillati</taxon>
        <taxon>Actinomycetota</taxon>
        <taxon>Actinomycetes</taxon>
        <taxon>Propionibacteriales</taxon>
        <taxon>Propionibacteriaceae</taxon>
        <taxon>Enemella</taxon>
    </lineage>
</organism>
<feature type="transmembrane region" description="Helical" evidence="7">
    <location>
        <begin position="172"/>
        <end position="193"/>
    </location>
</feature>
<dbReference type="OrthoDB" id="4008739at2"/>
<comment type="subcellular location">
    <subcellularLocation>
        <location evidence="1">Cell membrane</location>
        <topology evidence="1">Multi-pass membrane protein</topology>
    </subcellularLocation>
</comment>
<dbReference type="GO" id="GO:0005886">
    <property type="term" value="C:plasma membrane"/>
    <property type="evidence" value="ECO:0007669"/>
    <property type="project" value="UniProtKB-SubCell"/>
</dbReference>
<feature type="transmembrane region" description="Helical" evidence="7">
    <location>
        <begin position="443"/>
        <end position="461"/>
    </location>
</feature>
<evidence type="ECO:0000256" key="7">
    <source>
        <dbReference type="SAM" id="Phobius"/>
    </source>
</evidence>
<dbReference type="RefSeq" id="WP_094362146.1">
    <property type="nucleotide sequence ID" value="NZ_NMVQ01000001.1"/>
</dbReference>
<sequence length="482" mass="51649">MTQSPQAVTAERPVVRNAADVARLVANRTTPQRGALAVVILALGGIFMDAYDFSSLAFGITEIKKQFGLDGFMTGLVNASIMAGAVVGALIGGWLVDKLGRYRLFMADMVFFVVAAIGCALAPNEWVLIAFRFVMGIGVGLDLPVAMAFLAEFSSLRGKGNRNQRVSAWSPAWYAATGIGYVIVLALFLLLPLPQQPHLWRWVVGFGAVPALIVLLVRRRYLKESPQWLANQGDLRGAVDVLRTSYDIDAELAPEQKPAAISRENRKNAFARLWSPRYRMRTIAALCVSVFSTFGYNAVAYGTPLIISELFERGPLVTIGSSLVINLVFGVLGGLAGVTLVDRLGARRMTLIGFSLQAIALGAMALIGAPKGAIAFVGVAMLALFIFAQAGGPGAHLMSYATLSYPTSIRGVGVGFNEGVKRVFSIVSLVGFPILAAALKTGVFWVIFIFPLLGLLSIALIRWDPTGVDTDAEEYADQTARA</sequence>
<feature type="transmembrane region" description="Helical" evidence="7">
    <location>
        <begin position="104"/>
        <end position="123"/>
    </location>
</feature>
<dbReference type="PANTHER" id="PTHR48020:SF12">
    <property type="entry name" value="PROTON MYO-INOSITOL COTRANSPORTER"/>
    <property type="match status" value="1"/>
</dbReference>
<accession>A0A255HAX9</accession>
<dbReference type="Proteomes" id="UP000216311">
    <property type="component" value="Unassembled WGS sequence"/>
</dbReference>
<dbReference type="CDD" id="cd17316">
    <property type="entry name" value="MFS_SV2_like"/>
    <property type="match status" value="1"/>
</dbReference>
<evidence type="ECO:0000256" key="2">
    <source>
        <dbReference type="ARBA" id="ARBA00010992"/>
    </source>
</evidence>
<feature type="transmembrane region" description="Helical" evidence="7">
    <location>
        <begin position="282"/>
        <end position="307"/>
    </location>
</feature>
<dbReference type="InterPro" id="IPR036259">
    <property type="entry name" value="MFS_trans_sf"/>
</dbReference>
<feature type="transmembrane region" description="Helical" evidence="7">
    <location>
        <begin position="348"/>
        <end position="367"/>
    </location>
</feature>
<dbReference type="AlphaFoldDB" id="A0A255HAX9"/>
<feature type="transmembrane region" description="Helical" evidence="7">
    <location>
        <begin position="373"/>
        <end position="398"/>
    </location>
</feature>
<dbReference type="Pfam" id="PF00083">
    <property type="entry name" value="Sugar_tr"/>
    <property type="match status" value="1"/>
</dbReference>
<dbReference type="InterPro" id="IPR005828">
    <property type="entry name" value="MFS_sugar_transport-like"/>
</dbReference>
<evidence type="ECO:0000313" key="10">
    <source>
        <dbReference type="Proteomes" id="UP000216311"/>
    </source>
</evidence>
<dbReference type="InterPro" id="IPR005829">
    <property type="entry name" value="Sugar_transporter_CS"/>
</dbReference>
<feature type="transmembrane region" description="Helical" evidence="7">
    <location>
        <begin position="71"/>
        <end position="92"/>
    </location>
</feature>
<evidence type="ECO:0000256" key="6">
    <source>
        <dbReference type="ARBA" id="ARBA00023136"/>
    </source>
</evidence>
<name>A0A255HAX9_9ACTN</name>
<feature type="domain" description="Major facilitator superfamily (MFS) profile" evidence="8">
    <location>
        <begin position="38"/>
        <end position="466"/>
    </location>
</feature>
<dbReference type="InterPro" id="IPR020846">
    <property type="entry name" value="MFS_dom"/>
</dbReference>
<keyword evidence="5 7" id="KW-1133">Transmembrane helix</keyword>
<comment type="caution">
    <text evidence="9">The sequence shown here is derived from an EMBL/GenBank/DDBJ whole genome shotgun (WGS) entry which is preliminary data.</text>
</comment>
<feature type="transmembrane region" description="Helical" evidence="7">
    <location>
        <begin position="129"/>
        <end position="151"/>
    </location>
</feature>
<evidence type="ECO:0000256" key="3">
    <source>
        <dbReference type="ARBA" id="ARBA00022448"/>
    </source>
</evidence>
<dbReference type="Gene3D" id="1.20.1250.20">
    <property type="entry name" value="MFS general substrate transporter like domains"/>
    <property type="match status" value="1"/>
</dbReference>
<protein>
    <submittedName>
        <fullName evidence="9">MFS transporter</fullName>
    </submittedName>
</protein>
<gene>
    <name evidence="9" type="ORF">CGZ93_00190</name>
</gene>
<keyword evidence="10" id="KW-1185">Reference proteome</keyword>
<feature type="transmembrane region" description="Helical" evidence="7">
    <location>
        <begin position="34"/>
        <end position="51"/>
    </location>
</feature>
<evidence type="ECO:0000256" key="5">
    <source>
        <dbReference type="ARBA" id="ARBA00022989"/>
    </source>
</evidence>
<dbReference type="GO" id="GO:0022857">
    <property type="term" value="F:transmembrane transporter activity"/>
    <property type="evidence" value="ECO:0007669"/>
    <property type="project" value="InterPro"/>
</dbReference>
<proteinExistence type="inferred from homology"/>
<dbReference type="PANTHER" id="PTHR48020">
    <property type="entry name" value="PROTON MYO-INOSITOL COTRANSPORTER"/>
    <property type="match status" value="1"/>
</dbReference>
<keyword evidence="6 7" id="KW-0472">Membrane</keyword>
<dbReference type="EMBL" id="NMVQ01000001">
    <property type="protein sequence ID" value="OYO24938.1"/>
    <property type="molecule type" value="Genomic_DNA"/>
</dbReference>
<keyword evidence="4 7" id="KW-0812">Transmembrane</keyword>
<feature type="transmembrane region" description="Helical" evidence="7">
    <location>
        <begin position="319"/>
        <end position="341"/>
    </location>
</feature>
<dbReference type="InterPro" id="IPR050814">
    <property type="entry name" value="Myo-inositol_Transporter"/>
</dbReference>